<dbReference type="Proteomes" id="UP001325248">
    <property type="component" value="Chromosome"/>
</dbReference>
<feature type="chain" id="PRO_5046409435" description="Alternate signal-mediated exported protein" evidence="1">
    <location>
        <begin position="24"/>
        <end position="274"/>
    </location>
</feature>
<dbReference type="InterPro" id="IPR022121">
    <property type="entry name" value="Peptidase_M73_camelysin"/>
</dbReference>
<feature type="signal peptide" evidence="1">
    <location>
        <begin position="1"/>
        <end position="23"/>
    </location>
</feature>
<protein>
    <recommendedName>
        <fullName evidence="4">Alternate signal-mediated exported protein</fullName>
    </recommendedName>
</protein>
<evidence type="ECO:0000313" key="3">
    <source>
        <dbReference type="Proteomes" id="UP001325248"/>
    </source>
</evidence>
<sequence>MKNKKALAGAGLAAVLVLGGTFAYFNQTMVAENKFDTAKYGSTLVEDFKPSDGEDWKPGAEVNKDVTVVNTGDQPIVARVKLDETWYRGETPVLIKENKAEDGAVYGEVSQPDSGEEGNTVAGALDGIIENDGTVVVKKLGENWVAGEDGWYYYNVQITPDDPESEKFLDSVQLSPETDMGAFTNKKYYTTAEEKPNVNDLSQWTAYEGDLPDDATFNISITEMNPEAMGYSDADYTLKVTMQTVQATDKAVNAVFAGMPEEIKAAWNLENENL</sequence>
<reference evidence="2" key="1">
    <citation type="submission" date="2023-10" db="EMBL/GenBank/DDBJ databases">
        <title>Genome sequence of Blautia coccoides DSM 935.</title>
        <authorList>
            <person name="Boeer T."/>
            <person name="Bengelsdorf F.R."/>
            <person name="Daniel R."/>
            <person name="Poehlein A."/>
        </authorList>
    </citation>
    <scope>NUCLEOTIDE SEQUENCE [LARGE SCALE GENOMIC DNA]</scope>
    <source>
        <strain evidence="2">DSM 935</strain>
    </source>
</reference>
<evidence type="ECO:0000313" key="2">
    <source>
        <dbReference type="EMBL" id="WPX71988.1"/>
    </source>
</evidence>
<evidence type="ECO:0000256" key="1">
    <source>
        <dbReference type="SAM" id="SignalP"/>
    </source>
</evidence>
<evidence type="ECO:0008006" key="4">
    <source>
        <dbReference type="Google" id="ProtNLM"/>
    </source>
</evidence>
<dbReference type="Pfam" id="PF12389">
    <property type="entry name" value="Peptidase_M73"/>
    <property type="match status" value="1"/>
</dbReference>
<dbReference type="EMBL" id="CP136422">
    <property type="protein sequence ID" value="WPX71988.1"/>
    <property type="molecule type" value="Genomic_DNA"/>
</dbReference>
<dbReference type="NCBIfam" id="TIGR04088">
    <property type="entry name" value="cognate_SipW"/>
    <property type="match status" value="1"/>
</dbReference>
<keyword evidence="1" id="KW-0732">Signal</keyword>
<gene>
    <name evidence="2" type="ORF">BLCOC_03120</name>
</gene>
<proteinExistence type="predicted"/>
<dbReference type="NCBIfam" id="TIGR04090">
    <property type="entry name" value="exp_by_SipW_IV"/>
    <property type="match status" value="1"/>
</dbReference>
<organism evidence="2 3">
    <name type="scientific">Blautia producta</name>
    <dbReference type="NCBI Taxonomy" id="33035"/>
    <lineage>
        <taxon>Bacteria</taxon>
        <taxon>Bacillati</taxon>
        <taxon>Bacillota</taxon>
        <taxon>Clostridia</taxon>
        <taxon>Lachnospirales</taxon>
        <taxon>Lachnospiraceae</taxon>
        <taxon>Blautia</taxon>
    </lineage>
</organism>
<name>A0ABZ0U5X0_9FIRM</name>
<accession>A0ABZ0U5X0</accession>
<dbReference type="InterPro" id="IPR023833">
    <property type="entry name" value="Signal_pept_SipW-depend-type"/>
</dbReference>
<dbReference type="InterPro" id="IPR024008">
    <property type="entry name" value="BsaA"/>
</dbReference>
<keyword evidence="3" id="KW-1185">Reference proteome</keyword>